<reference evidence="4" key="1">
    <citation type="journal article" date="2019" name="Int. J. Syst. Evol. Microbiol.">
        <title>The Global Catalogue of Microorganisms (GCM) 10K type strain sequencing project: providing services to taxonomists for standard genome sequencing and annotation.</title>
        <authorList>
            <consortium name="The Broad Institute Genomics Platform"/>
            <consortium name="The Broad Institute Genome Sequencing Center for Infectious Disease"/>
            <person name="Wu L."/>
            <person name="Ma J."/>
        </authorList>
    </citation>
    <scope>NUCLEOTIDE SEQUENCE [LARGE SCALE GENOMIC DNA]</scope>
    <source>
        <strain evidence="4">CCUG 62953</strain>
    </source>
</reference>
<protein>
    <submittedName>
        <fullName evidence="3">Uncharacterized protein</fullName>
    </submittedName>
</protein>
<dbReference type="RefSeq" id="WP_386805154.1">
    <property type="nucleotide sequence ID" value="NZ_JBHTMU010000032.1"/>
</dbReference>
<evidence type="ECO:0000313" key="4">
    <source>
        <dbReference type="Proteomes" id="UP001597135"/>
    </source>
</evidence>
<organism evidence="3 4">
    <name type="scientific">Litorisediminicola beolgyonensis</name>
    <dbReference type="NCBI Taxonomy" id="1173614"/>
    <lineage>
        <taxon>Bacteria</taxon>
        <taxon>Pseudomonadati</taxon>
        <taxon>Pseudomonadota</taxon>
        <taxon>Alphaproteobacteria</taxon>
        <taxon>Rhodobacterales</taxon>
        <taxon>Paracoccaceae</taxon>
        <taxon>Litorisediminicola</taxon>
    </lineage>
</organism>
<keyword evidence="1" id="KW-1133">Transmembrane helix</keyword>
<keyword evidence="1" id="KW-0472">Membrane</keyword>
<comment type="caution">
    <text evidence="3">The sequence shown here is derived from an EMBL/GenBank/DDBJ whole genome shotgun (WGS) entry which is preliminary data.</text>
</comment>
<keyword evidence="4" id="KW-1185">Reference proteome</keyword>
<accession>A0ABW3ZLP9</accession>
<gene>
    <name evidence="3" type="ORF">ACFQ4E_15605</name>
</gene>
<dbReference type="EMBL" id="JBHTMU010000032">
    <property type="protein sequence ID" value="MFD1343853.1"/>
    <property type="molecule type" value="Genomic_DNA"/>
</dbReference>
<sequence>MKRLLTLMIMAPGAALAHGVHGPVPAEAHGLAHAGPVLAVLVIAGAAGLALKQRRWRP</sequence>
<evidence type="ECO:0000256" key="2">
    <source>
        <dbReference type="SAM" id="SignalP"/>
    </source>
</evidence>
<dbReference type="Proteomes" id="UP001597135">
    <property type="component" value="Unassembled WGS sequence"/>
</dbReference>
<evidence type="ECO:0000313" key="3">
    <source>
        <dbReference type="EMBL" id="MFD1343853.1"/>
    </source>
</evidence>
<proteinExistence type="predicted"/>
<name>A0ABW3ZLP9_9RHOB</name>
<evidence type="ECO:0000256" key="1">
    <source>
        <dbReference type="SAM" id="Phobius"/>
    </source>
</evidence>
<keyword evidence="2" id="KW-0732">Signal</keyword>
<feature type="transmembrane region" description="Helical" evidence="1">
    <location>
        <begin position="33"/>
        <end position="51"/>
    </location>
</feature>
<feature type="chain" id="PRO_5046125954" evidence="2">
    <location>
        <begin position="18"/>
        <end position="58"/>
    </location>
</feature>
<feature type="signal peptide" evidence="2">
    <location>
        <begin position="1"/>
        <end position="17"/>
    </location>
</feature>
<keyword evidence="1" id="KW-0812">Transmembrane</keyword>